<dbReference type="Proteomes" id="UP000653454">
    <property type="component" value="Unassembled WGS sequence"/>
</dbReference>
<evidence type="ECO:0000256" key="3">
    <source>
        <dbReference type="ARBA" id="ARBA00022833"/>
    </source>
</evidence>
<gene>
    <name evidence="7" type="ORF">PLXY2_LOCUS13320</name>
</gene>
<evidence type="ECO:0000313" key="8">
    <source>
        <dbReference type="Proteomes" id="UP000653454"/>
    </source>
</evidence>
<keyword evidence="2 4" id="KW-0863">Zinc-finger</keyword>
<organism evidence="7 8">
    <name type="scientific">Plutella xylostella</name>
    <name type="common">Diamondback moth</name>
    <name type="synonym">Plutella maculipennis</name>
    <dbReference type="NCBI Taxonomy" id="51655"/>
    <lineage>
        <taxon>Eukaryota</taxon>
        <taxon>Metazoa</taxon>
        <taxon>Ecdysozoa</taxon>
        <taxon>Arthropoda</taxon>
        <taxon>Hexapoda</taxon>
        <taxon>Insecta</taxon>
        <taxon>Pterygota</taxon>
        <taxon>Neoptera</taxon>
        <taxon>Endopterygota</taxon>
        <taxon>Lepidoptera</taxon>
        <taxon>Glossata</taxon>
        <taxon>Ditrysia</taxon>
        <taxon>Yponomeutoidea</taxon>
        <taxon>Plutellidae</taxon>
        <taxon>Plutella</taxon>
    </lineage>
</organism>
<dbReference type="GO" id="GO:0006357">
    <property type="term" value="P:regulation of transcription by RNA polymerase II"/>
    <property type="evidence" value="ECO:0007669"/>
    <property type="project" value="TreeGrafter"/>
</dbReference>
<dbReference type="AlphaFoldDB" id="A0A8S4G5K2"/>
<dbReference type="PANTHER" id="PTHR34396">
    <property type="entry name" value="OS03G0264950 PROTEIN-RELATED"/>
    <property type="match status" value="1"/>
</dbReference>
<protein>
    <submittedName>
        <fullName evidence="7">(diamondback moth) hypothetical protein</fullName>
    </submittedName>
</protein>
<feature type="region of interest" description="Disordered" evidence="5">
    <location>
        <begin position="81"/>
        <end position="114"/>
    </location>
</feature>
<accession>A0A8S4G5K2</accession>
<feature type="compositionally biased region" description="Basic and acidic residues" evidence="5">
    <location>
        <begin position="259"/>
        <end position="271"/>
    </location>
</feature>
<feature type="compositionally biased region" description="Basic and acidic residues" evidence="5">
    <location>
        <begin position="98"/>
        <end position="113"/>
    </location>
</feature>
<sequence>MGDSKNKGRKISLYWNHFTELEVEDMSRRRVRCEHCYKVLGLGACGTGNMGRHLKKMHPAVMMMIGEAEGFDVSETQINPETEIEAADGEDSETSTVETDRKKDSPNHVEQKGNKRRSVYWNHFTAIQDDDGVERRARCKHCERAIVFQYGCTGNLARHIKTLHPAIYMMIKKMNKLENGPPNSKTAIWFATYHVSTNVLRKVGGSLVRHLASDYPFGDYSRDAEGFDVSETQINSETEIDYEAVDEDETFSEPSTVETDQKRDSPNDVKLKGNKRRSVYWNHFTAIEDDDGVQRRARCKHCDRVIFFANGCSGNLTRHIKTLHPVVQMMIKQGEGQDMSETQPHTETETETVVEYVTEDGRKFKEFYIVQSDEELANPKAKRSKRNSTQKHSQKDNTHLRIEDPNILLDSLPLLTKQEDDRIDVFTKLVGMKMRALDTRQRILVEKVINDALHEAEMNSWQSNVVHKVEDLTNPLEDSE</sequence>
<dbReference type="SUPFAM" id="SSF57667">
    <property type="entry name" value="beta-beta-alpha zinc fingers"/>
    <property type="match status" value="3"/>
</dbReference>
<keyword evidence="1" id="KW-0479">Metal-binding</keyword>
<dbReference type="EMBL" id="CAJHNJ030000094">
    <property type="protein sequence ID" value="CAG9135081.1"/>
    <property type="molecule type" value="Genomic_DNA"/>
</dbReference>
<evidence type="ECO:0000313" key="7">
    <source>
        <dbReference type="EMBL" id="CAG9135081.1"/>
    </source>
</evidence>
<dbReference type="PANTHER" id="PTHR34396:SF25">
    <property type="entry name" value="BOUNDARY ELEMENT ASSOCIATED FACTOR"/>
    <property type="match status" value="1"/>
</dbReference>
<dbReference type="PROSITE" id="PS50808">
    <property type="entry name" value="ZF_BED"/>
    <property type="match status" value="3"/>
</dbReference>
<evidence type="ECO:0000256" key="5">
    <source>
        <dbReference type="SAM" id="MobiDB-lite"/>
    </source>
</evidence>
<feature type="domain" description="BED-type" evidence="6">
    <location>
        <begin position="275"/>
        <end position="331"/>
    </location>
</feature>
<evidence type="ECO:0000256" key="1">
    <source>
        <dbReference type="ARBA" id="ARBA00022723"/>
    </source>
</evidence>
<evidence type="ECO:0000259" key="6">
    <source>
        <dbReference type="PROSITE" id="PS50808"/>
    </source>
</evidence>
<evidence type="ECO:0000256" key="2">
    <source>
        <dbReference type="ARBA" id="ARBA00022771"/>
    </source>
</evidence>
<keyword evidence="3" id="KW-0862">Zinc</keyword>
<dbReference type="GO" id="GO:0005634">
    <property type="term" value="C:nucleus"/>
    <property type="evidence" value="ECO:0007669"/>
    <property type="project" value="TreeGrafter"/>
</dbReference>
<feature type="domain" description="BED-type" evidence="6">
    <location>
        <begin position="9"/>
        <end position="65"/>
    </location>
</feature>
<dbReference type="GO" id="GO:1990837">
    <property type="term" value="F:sequence-specific double-stranded DNA binding"/>
    <property type="evidence" value="ECO:0007669"/>
    <property type="project" value="TreeGrafter"/>
</dbReference>
<dbReference type="GO" id="GO:0008270">
    <property type="term" value="F:zinc ion binding"/>
    <property type="evidence" value="ECO:0007669"/>
    <property type="project" value="UniProtKB-KW"/>
</dbReference>
<feature type="region of interest" description="Disordered" evidence="5">
    <location>
        <begin position="376"/>
        <end position="400"/>
    </location>
</feature>
<evidence type="ECO:0000256" key="4">
    <source>
        <dbReference type="PROSITE-ProRule" id="PRU00027"/>
    </source>
</evidence>
<dbReference type="InterPro" id="IPR003656">
    <property type="entry name" value="Znf_BED"/>
</dbReference>
<feature type="region of interest" description="Disordered" evidence="5">
    <location>
        <begin position="246"/>
        <end position="271"/>
    </location>
</feature>
<feature type="domain" description="BED-type" evidence="6">
    <location>
        <begin position="115"/>
        <end position="171"/>
    </location>
</feature>
<feature type="compositionally biased region" description="Basic residues" evidence="5">
    <location>
        <begin position="380"/>
        <end position="389"/>
    </location>
</feature>
<dbReference type="InterPro" id="IPR036236">
    <property type="entry name" value="Znf_C2H2_sf"/>
</dbReference>
<reference evidence="7" key="1">
    <citation type="submission" date="2020-11" db="EMBL/GenBank/DDBJ databases">
        <authorList>
            <person name="Whiteford S."/>
        </authorList>
    </citation>
    <scope>NUCLEOTIDE SEQUENCE</scope>
</reference>
<feature type="compositionally biased region" description="Acidic residues" evidence="5">
    <location>
        <begin position="82"/>
        <end position="93"/>
    </location>
</feature>
<dbReference type="Pfam" id="PF02892">
    <property type="entry name" value="zf-BED"/>
    <property type="match status" value="3"/>
</dbReference>
<comment type="caution">
    <text evidence="7">The sequence shown here is derived from an EMBL/GenBank/DDBJ whole genome shotgun (WGS) entry which is preliminary data.</text>
</comment>
<dbReference type="InterPro" id="IPR053031">
    <property type="entry name" value="Cuticle_assoc_protein"/>
</dbReference>
<name>A0A8S4G5K2_PLUXY</name>
<keyword evidence="8" id="KW-1185">Reference proteome</keyword>
<proteinExistence type="predicted"/>
<dbReference type="SMART" id="SM00614">
    <property type="entry name" value="ZnF_BED"/>
    <property type="match status" value="3"/>
</dbReference>